<evidence type="ECO:0000313" key="3">
    <source>
        <dbReference type="Proteomes" id="UP000243797"/>
    </source>
</evidence>
<dbReference type="SUPFAM" id="SSF53335">
    <property type="entry name" value="S-adenosyl-L-methionine-dependent methyltransferases"/>
    <property type="match status" value="1"/>
</dbReference>
<evidence type="ECO:0000313" key="2">
    <source>
        <dbReference type="EMBL" id="PNS16308.1"/>
    </source>
</evidence>
<dbReference type="InterPro" id="IPR029063">
    <property type="entry name" value="SAM-dependent_MTases_sf"/>
</dbReference>
<sequence length="370" mass="42852">MARIRLDNATVSHFQRTFQQCSLQRQANLLPVDEEEESRLNFVHQQLMVAFDNEPILPRLRRPDFRPKRVLDCGFGTGAWGREVGDSLNEDEVDDGDSEDRCEIVGLDVFTDHFDDDNIDINDEEDVTYTTGGQEDESDTRIRNDPPDLVTDGNLGDHEAFLDTFDSKIQWDLNQPLLRCRELYEERGLSSFFSLQTFDLINIRCLTEGVHENRWTNLLNELRFLTRPGGWIQIVEIDFAGIKSSSGLLFSEKPDNAHDLQSWIECYRQSLVAMHRQWEIGEVLPRMLRRLGYTSVDSGLSRQIRLGAWHPDDDFEVSNQMRQAIENSLYPLALWYACGVRAMPVQQYRELVQKAITDLRNEAIQPLVPW</sequence>
<gene>
    <name evidence="2" type="ORF">CAC42_6415</name>
</gene>
<feature type="region of interest" description="Disordered" evidence="1">
    <location>
        <begin position="126"/>
        <end position="148"/>
    </location>
</feature>
<dbReference type="AlphaFoldDB" id="A0A2K1QMD7"/>
<reference evidence="2 3" key="1">
    <citation type="submission" date="2017-06" db="EMBL/GenBank/DDBJ databases">
        <title>Draft genome sequence of a variant of Elsinoe murrayae.</title>
        <authorList>
            <person name="Cheng Q."/>
        </authorList>
    </citation>
    <scope>NUCLEOTIDE SEQUENCE [LARGE SCALE GENOMIC DNA]</scope>
    <source>
        <strain evidence="2 3">CQ-2017a</strain>
    </source>
</reference>
<name>A0A2K1QMD7_9PEZI</name>
<dbReference type="Proteomes" id="UP000243797">
    <property type="component" value="Unassembled WGS sequence"/>
</dbReference>
<organism evidence="2 3">
    <name type="scientific">Sphaceloma murrayae</name>
    <dbReference type="NCBI Taxonomy" id="2082308"/>
    <lineage>
        <taxon>Eukaryota</taxon>
        <taxon>Fungi</taxon>
        <taxon>Dikarya</taxon>
        <taxon>Ascomycota</taxon>
        <taxon>Pezizomycotina</taxon>
        <taxon>Dothideomycetes</taxon>
        <taxon>Dothideomycetidae</taxon>
        <taxon>Myriangiales</taxon>
        <taxon>Elsinoaceae</taxon>
        <taxon>Sphaceloma</taxon>
    </lineage>
</organism>
<dbReference type="Gene3D" id="3.40.50.150">
    <property type="entry name" value="Vaccinia Virus protein VP39"/>
    <property type="match status" value="1"/>
</dbReference>
<dbReference type="InParanoid" id="A0A2K1QMD7"/>
<dbReference type="OrthoDB" id="506498at2759"/>
<accession>A0A2K1QMD7</accession>
<proteinExistence type="predicted"/>
<dbReference type="STRING" id="2082308.A0A2K1QMD7"/>
<evidence type="ECO:0000256" key="1">
    <source>
        <dbReference type="SAM" id="MobiDB-lite"/>
    </source>
</evidence>
<dbReference type="EMBL" id="NKHZ01000058">
    <property type="protein sequence ID" value="PNS16308.1"/>
    <property type="molecule type" value="Genomic_DNA"/>
</dbReference>
<protein>
    <recommendedName>
        <fullName evidence="4">Methyltransferase domain-containing protein</fullName>
    </recommendedName>
</protein>
<keyword evidence="3" id="KW-1185">Reference proteome</keyword>
<comment type="caution">
    <text evidence="2">The sequence shown here is derived from an EMBL/GenBank/DDBJ whole genome shotgun (WGS) entry which is preliminary data.</text>
</comment>
<evidence type="ECO:0008006" key="4">
    <source>
        <dbReference type="Google" id="ProtNLM"/>
    </source>
</evidence>